<dbReference type="EMBL" id="BAABJP010000018">
    <property type="protein sequence ID" value="GAA5159461.1"/>
    <property type="molecule type" value="Genomic_DNA"/>
</dbReference>
<evidence type="ECO:0000256" key="1">
    <source>
        <dbReference type="SAM" id="MobiDB-lite"/>
    </source>
</evidence>
<dbReference type="PANTHER" id="PTHR34374:SF1">
    <property type="entry name" value="LARGE RIBOSOMAL RNA SUBUNIT ACCUMULATION PROTEIN YCED HOMOLOG 1, CHLOROPLASTIC"/>
    <property type="match status" value="1"/>
</dbReference>
<evidence type="ECO:0000313" key="2">
    <source>
        <dbReference type="EMBL" id="GAA5159461.1"/>
    </source>
</evidence>
<reference evidence="3" key="1">
    <citation type="journal article" date="2019" name="Int. J. Syst. Evol. Microbiol.">
        <title>The Global Catalogue of Microorganisms (GCM) 10K type strain sequencing project: providing services to taxonomists for standard genome sequencing and annotation.</title>
        <authorList>
            <consortium name="The Broad Institute Genomics Platform"/>
            <consortium name="The Broad Institute Genome Sequencing Center for Infectious Disease"/>
            <person name="Wu L."/>
            <person name="Ma J."/>
        </authorList>
    </citation>
    <scope>NUCLEOTIDE SEQUENCE [LARGE SCALE GENOMIC DNA]</scope>
    <source>
        <strain evidence="3">JCM 18303</strain>
    </source>
</reference>
<organism evidence="2 3">
    <name type="scientific">Pseudonocardia eucalypti</name>
    <dbReference type="NCBI Taxonomy" id="648755"/>
    <lineage>
        <taxon>Bacteria</taxon>
        <taxon>Bacillati</taxon>
        <taxon>Actinomycetota</taxon>
        <taxon>Actinomycetes</taxon>
        <taxon>Pseudonocardiales</taxon>
        <taxon>Pseudonocardiaceae</taxon>
        <taxon>Pseudonocardia</taxon>
    </lineage>
</organism>
<comment type="caution">
    <text evidence="2">The sequence shown here is derived from an EMBL/GenBank/DDBJ whole genome shotgun (WGS) entry which is preliminary data.</text>
</comment>
<keyword evidence="3" id="KW-1185">Reference proteome</keyword>
<sequence length="204" mass="22202">MSKSEQRPNHPEAASPWVISTRELGRRPGGMRDYRRTVPAPAGFFLEVIGIPEGEPIELEVKLESASEGVFVSGTAHAVLVGECARCLEPIADEVTARLGELFAYPDSATEATTETDEVGHVVDDMIDTEQMVRDAVLLGLPLAPLCRPDCRGLCPECGERWADLEPNHSHETIDSRWASLQGMRGRLASAVADADPAENAERR</sequence>
<evidence type="ECO:0000313" key="3">
    <source>
        <dbReference type="Proteomes" id="UP001428817"/>
    </source>
</evidence>
<dbReference type="InterPro" id="IPR003772">
    <property type="entry name" value="YceD"/>
</dbReference>
<dbReference type="PANTHER" id="PTHR34374">
    <property type="entry name" value="LARGE RIBOSOMAL RNA SUBUNIT ACCUMULATION PROTEIN YCED HOMOLOG 1, CHLOROPLASTIC"/>
    <property type="match status" value="1"/>
</dbReference>
<name>A0ABP9QBM8_9PSEU</name>
<accession>A0ABP9QBM8</accession>
<feature type="compositionally biased region" description="Basic and acidic residues" evidence="1">
    <location>
        <begin position="1"/>
        <end position="10"/>
    </location>
</feature>
<dbReference type="Pfam" id="PF02620">
    <property type="entry name" value="YceD"/>
    <property type="match status" value="1"/>
</dbReference>
<gene>
    <name evidence="2" type="ORF">GCM10023321_40650</name>
</gene>
<proteinExistence type="predicted"/>
<dbReference type="RefSeq" id="WP_185060279.1">
    <property type="nucleotide sequence ID" value="NZ_BAABJP010000018.1"/>
</dbReference>
<protein>
    <submittedName>
        <fullName evidence="2">YceD family protein</fullName>
    </submittedName>
</protein>
<dbReference type="Proteomes" id="UP001428817">
    <property type="component" value="Unassembled WGS sequence"/>
</dbReference>
<feature type="region of interest" description="Disordered" evidence="1">
    <location>
        <begin position="1"/>
        <end position="28"/>
    </location>
</feature>